<accession>A0A0L0FIY1</accession>
<comment type="catalytic activity">
    <reaction evidence="6">
        <text>L-serine = pyruvate + NH4(+)</text>
        <dbReference type="Rhea" id="RHEA:19169"/>
        <dbReference type="ChEBI" id="CHEBI:15361"/>
        <dbReference type="ChEBI" id="CHEBI:28938"/>
        <dbReference type="ChEBI" id="CHEBI:33384"/>
        <dbReference type="EC" id="4.3.1.17"/>
    </reaction>
</comment>
<dbReference type="PANTHER" id="PTHR48078:SF2">
    <property type="entry name" value="CATABOLIC L-SERINE_THREONINE DEHYDRATASE"/>
    <property type="match status" value="1"/>
</dbReference>
<dbReference type="OrthoDB" id="7773036at2759"/>
<evidence type="ECO:0000313" key="8">
    <source>
        <dbReference type="EMBL" id="KNC76710.1"/>
    </source>
</evidence>
<dbReference type="Proteomes" id="UP000054560">
    <property type="component" value="Unassembled WGS sequence"/>
</dbReference>
<dbReference type="InterPro" id="IPR050147">
    <property type="entry name" value="Ser/Thr_Dehydratase"/>
</dbReference>
<evidence type="ECO:0000256" key="2">
    <source>
        <dbReference type="ARBA" id="ARBA00010869"/>
    </source>
</evidence>
<dbReference type="GeneID" id="25911307"/>
<name>A0A0L0FIY1_9EUKA</name>
<dbReference type="AlphaFoldDB" id="A0A0L0FIY1"/>
<dbReference type="GO" id="GO:0003941">
    <property type="term" value="F:L-serine ammonia-lyase activity"/>
    <property type="evidence" value="ECO:0007669"/>
    <property type="project" value="UniProtKB-EC"/>
</dbReference>
<keyword evidence="9" id="KW-1185">Reference proteome</keyword>
<evidence type="ECO:0000256" key="6">
    <source>
        <dbReference type="ARBA" id="ARBA00049406"/>
    </source>
</evidence>
<dbReference type="Pfam" id="PF00291">
    <property type="entry name" value="PALP"/>
    <property type="match status" value="1"/>
</dbReference>
<dbReference type="EC" id="4.3.1.17" evidence="3"/>
<proteinExistence type="inferred from homology"/>
<dbReference type="InterPro" id="IPR036052">
    <property type="entry name" value="TrpB-like_PALP_sf"/>
</dbReference>
<evidence type="ECO:0000256" key="3">
    <source>
        <dbReference type="ARBA" id="ARBA00012093"/>
    </source>
</evidence>
<dbReference type="SUPFAM" id="SSF53686">
    <property type="entry name" value="Tryptophan synthase beta subunit-like PLP-dependent enzymes"/>
    <property type="match status" value="1"/>
</dbReference>
<dbReference type="GO" id="GO:0006567">
    <property type="term" value="P:L-threonine catabolic process"/>
    <property type="evidence" value="ECO:0007669"/>
    <property type="project" value="TreeGrafter"/>
</dbReference>
<dbReference type="GO" id="GO:0009097">
    <property type="term" value="P:isoleucine biosynthetic process"/>
    <property type="evidence" value="ECO:0007669"/>
    <property type="project" value="TreeGrafter"/>
</dbReference>
<comment type="similarity">
    <text evidence="2">Belongs to the serine/threonine dehydratase family.</text>
</comment>
<evidence type="ECO:0000259" key="7">
    <source>
        <dbReference type="Pfam" id="PF00291"/>
    </source>
</evidence>
<evidence type="ECO:0000256" key="5">
    <source>
        <dbReference type="ARBA" id="ARBA00023239"/>
    </source>
</evidence>
<evidence type="ECO:0000256" key="1">
    <source>
        <dbReference type="ARBA" id="ARBA00001933"/>
    </source>
</evidence>
<dbReference type="EMBL" id="KQ242992">
    <property type="protein sequence ID" value="KNC76710.1"/>
    <property type="molecule type" value="Genomic_DNA"/>
</dbReference>
<gene>
    <name evidence="8" type="ORF">SARC_10803</name>
</gene>
<dbReference type="STRING" id="667725.A0A0L0FIY1"/>
<dbReference type="PANTHER" id="PTHR48078">
    <property type="entry name" value="THREONINE DEHYDRATASE, MITOCHONDRIAL-RELATED"/>
    <property type="match status" value="1"/>
</dbReference>
<dbReference type="RefSeq" id="XP_014150612.1">
    <property type="nucleotide sequence ID" value="XM_014295137.1"/>
</dbReference>
<dbReference type="InterPro" id="IPR001926">
    <property type="entry name" value="TrpB-like_PALP"/>
</dbReference>
<dbReference type="GO" id="GO:0006565">
    <property type="term" value="P:L-serine catabolic process"/>
    <property type="evidence" value="ECO:0007669"/>
    <property type="project" value="TreeGrafter"/>
</dbReference>
<sequence>MVKQPLHLCTPLLLSSTLSGRCQRDVYLKLECVQPGGSFKVRGLGRMIQKAQSKGFSKIVCSSGGNAGMAAAYCGKSLEMQTYIFVPSTTPKYMRDRLQAIGAEVVVAGDVWEEADLKARQMVDAAPTRALYVPPFDHADIWEGHGTVVHEIKQQLPQGVVPAAVVVSVGGGGLFNGVAQGLESSDWSHVPIVAVETKGAESFNAMTKARALVRIPAITSLAKSLGANCVSQRSLDIVLSGRPVKSMVVSDRQAVLAVESFLNDERLLVEPACGASLTIAYNESLLTEAMKDNTSTGPIVIIVCGGNAVTLDALRTWLDTTA</sequence>
<dbReference type="GO" id="GO:0004794">
    <property type="term" value="F:threonine deaminase activity"/>
    <property type="evidence" value="ECO:0007669"/>
    <property type="project" value="TreeGrafter"/>
</dbReference>
<organism evidence="8 9">
    <name type="scientific">Sphaeroforma arctica JP610</name>
    <dbReference type="NCBI Taxonomy" id="667725"/>
    <lineage>
        <taxon>Eukaryota</taxon>
        <taxon>Ichthyosporea</taxon>
        <taxon>Ichthyophonida</taxon>
        <taxon>Sphaeroforma</taxon>
    </lineage>
</organism>
<dbReference type="eggNOG" id="KOG1250">
    <property type="taxonomic scope" value="Eukaryota"/>
</dbReference>
<comment type="cofactor">
    <cofactor evidence="1">
        <name>pyridoxal 5'-phosphate</name>
        <dbReference type="ChEBI" id="CHEBI:597326"/>
    </cofactor>
</comment>
<protein>
    <recommendedName>
        <fullName evidence="3">L-serine ammonia-lyase</fullName>
        <ecNumber evidence="3">4.3.1.17</ecNumber>
    </recommendedName>
</protein>
<evidence type="ECO:0000256" key="4">
    <source>
        <dbReference type="ARBA" id="ARBA00022898"/>
    </source>
</evidence>
<feature type="domain" description="Tryptophan synthase beta chain-like PALP" evidence="7">
    <location>
        <begin position="9"/>
        <end position="305"/>
    </location>
</feature>
<dbReference type="Gene3D" id="3.40.50.1100">
    <property type="match status" value="2"/>
</dbReference>
<evidence type="ECO:0000313" key="9">
    <source>
        <dbReference type="Proteomes" id="UP000054560"/>
    </source>
</evidence>
<keyword evidence="4" id="KW-0663">Pyridoxal phosphate</keyword>
<reference evidence="8 9" key="1">
    <citation type="submission" date="2011-02" db="EMBL/GenBank/DDBJ databases">
        <title>The Genome Sequence of Sphaeroforma arctica JP610.</title>
        <authorList>
            <consortium name="The Broad Institute Genome Sequencing Platform"/>
            <person name="Russ C."/>
            <person name="Cuomo C."/>
            <person name="Young S.K."/>
            <person name="Zeng Q."/>
            <person name="Gargeya S."/>
            <person name="Alvarado L."/>
            <person name="Berlin A."/>
            <person name="Chapman S.B."/>
            <person name="Chen Z."/>
            <person name="Freedman E."/>
            <person name="Gellesch M."/>
            <person name="Goldberg J."/>
            <person name="Griggs A."/>
            <person name="Gujja S."/>
            <person name="Heilman E."/>
            <person name="Heiman D."/>
            <person name="Howarth C."/>
            <person name="Mehta T."/>
            <person name="Neiman D."/>
            <person name="Pearson M."/>
            <person name="Roberts A."/>
            <person name="Saif S."/>
            <person name="Shea T."/>
            <person name="Shenoy N."/>
            <person name="Sisk P."/>
            <person name="Stolte C."/>
            <person name="Sykes S."/>
            <person name="White J."/>
            <person name="Yandava C."/>
            <person name="Burger G."/>
            <person name="Gray M.W."/>
            <person name="Holland P.W.H."/>
            <person name="King N."/>
            <person name="Lang F.B.F."/>
            <person name="Roger A.J."/>
            <person name="Ruiz-Trillo I."/>
            <person name="Haas B."/>
            <person name="Nusbaum C."/>
            <person name="Birren B."/>
        </authorList>
    </citation>
    <scope>NUCLEOTIDE SEQUENCE [LARGE SCALE GENOMIC DNA]</scope>
    <source>
        <strain evidence="8 9">JP610</strain>
    </source>
</reference>
<keyword evidence="5" id="KW-0456">Lyase</keyword>